<dbReference type="RefSeq" id="WP_145197390.1">
    <property type="nucleotide sequence ID" value="NZ_CP036267.1"/>
</dbReference>
<feature type="domain" description="ASPIC/UnbV" evidence="3">
    <location>
        <begin position="912"/>
        <end position="978"/>
    </location>
</feature>
<proteinExistence type="predicted"/>
<dbReference type="InterPro" id="IPR011990">
    <property type="entry name" value="TPR-like_helical_dom_sf"/>
</dbReference>
<dbReference type="Gene3D" id="2.130.10.130">
    <property type="entry name" value="Integrin alpha, N-terminal"/>
    <property type="match status" value="2"/>
</dbReference>
<keyword evidence="2" id="KW-0472">Membrane</keyword>
<dbReference type="EMBL" id="CP036267">
    <property type="protein sequence ID" value="QDT32247.1"/>
    <property type="molecule type" value="Genomic_DNA"/>
</dbReference>
<dbReference type="InterPro" id="IPR028994">
    <property type="entry name" value="Integrin_alpha_N"/>
</dbReference>
<keyword evidence="2" id="KW-1133">Transmembrane helix</keyword>
<evidence type="ECO:0000313" key="5">
    <source>
        <dbReference type="Proteomes" id="UP000315724"/>
    </source>
</evidence>
<dbReference type="Pfam" id="PF07593">
    <property type="entry name" value="UnbV_ASPIC"/>
    <property type="match status" value="1"/>
</dbReference>
<dbReference type="Gene3D" id="1.25.40.10">
    <property type="entry name" value="Tetratricopeptide repeat domain"/>
    <property type="match status" value="1"/>
</dbReference>
<reference evidence="4 5" key="1">
    <citation type="submission" date="2019-02" db="EMBL/GenBank/DDBJ databases">
        <title>Deep-cultivation of Planctomycetes and their phenomic and genomic characterization uncovers novel biology.</title>
        <authorList>
            <person name="Wiegand S."/>
            <person name="Jogler M."/>
            <person name="Boedeker C."/>
            <person name="Pinto D."/>
            <person name="Vollmers J."/>
            <person name="Rivas-Marin E."/>
            <person name="Kohn T."/>
            <person name="Peeters S.H."/>
            <person name="Heuer A."/>
            <person name="Rast P."/>
            <person name="Oberbeckmann S."/>
            <person name="Bunk B."/>
            <person name="Jeske O."/>
            <person name="Meyerdierks A."/>
            <person name="Storesund J.E."/>
            <person name="Kallscheuer N."/>
            <person name="Luecker S."/>
            <person name="Lage O.M."/>
            <person name="Pohl T."/>
            <person name="Merkel B.J."/>
            <person name="Hornburger P."/>
            <person name="Mueller R.-W."/>
            <person name="Bruemmer F."/>
            <person name="Labrenz M."/>
            <person name="Spormann A.M."/>
            <person name="Op den Camp H."/>
            <person name="Overmann J."/>
            <person name="Amann R."/>
            <person name="Jetten M.S.M."/>
            <person name="Mascher T."/>
            <person name="Medema M.H."/>
            <person name="Devos D.P."/>
            <person name="Kaster A.-K."/>
            <person name="Ovreas L."/>
            <person name="Rohde M."/>
            <person name="Galperin M.Y."/>
            <person name="Jogler C."/>
        </authorList>
    </citation>
    <scope>NUCLEOTIDE SEQUENCE [LARGE SCALE GENOMIC DNA]</scope>
    <source>
        <strain evidence="4 5">Mal48</strain>
    </source>
</reference>
<evidence type="ECO:0000256" key="1">
    <source>
        <dbReference type="ARBA" id="ARBA00022729"/>
    </source>
</evidence>
<evidence type="ECO:0000259" key="3">
    <source>
        <dbReference type="Pfam" id="PF07593"/>
    </source>
</evidence>
<sequence>MTTTSSSPSEQNGSVRRVVVIGAILLATITLLVVGFSLNQRSAAEEISRARAALDRKDYPRALSLAERSLRLEPLNAKALLIAGQSASGTQDFDKALGYLRQIPDDAGPLTTTAKLETAEILFTHLKRPSKAAEVYRSVLELEPENTLAIHRIAYLLGIGGRNWEVIPYRLQLIRANQASPIDLYLLCDGDSLLQNVDELAEFYQASPEDPLILVGMARQATDRQDFATAEELLRTCLRLSPGDLEAQVKLGELLLEQKRDSDFVAWHSSVSEEIQKHPGYWKLIGNWSRAHSKPREAIRCFWEGLKIDPAQVQSSYQLSQLLQVEDRHEDAERFLDHSKLLERYFTTVSTAWTGENLNAIRQAAELAHSLGMKWEVFGWSSLMQLHHPQIKWPEQMLQLIRPELSALSLDRVVAESNPAFAVDLSNFPLPELNLHESPPQTPDLAESETAATNVRFQDQAAEAGIEMTFYNGAPREHQTRRMYEFNGGGVGVVDFDNDGWPDLYLTQGSDRPKGNPGGSWSDRLYRNLDGIRFVEVSAKSGTTDSHFGGGVTVGDFNNDGLSDLYIANLHTNCFLMNNGDGTFEEITAQTGTAGHEWSSSCLLADLNGDSLPDLYVVNYLGGADVFTRVCAGEGDQPRSCSPRQFPGAQDRLYLNQGEGTFLDITNTSGIELPDGKGLGIVAMSGARAGELNLFVANDAVPNFYLVKSATSPQEQLQFEDQALVSGLAINESGIPEACMGVAAGDANNDGLIDLFVTNFHNESNTLYQQTTDGLFEDSTRANQLHHPSLKMLGFGTQFIDANLNGDLDLIVANGHIDDLSTEGIPFEMPAQFFSNDGQGTFTEVSADSLGPYFKKKILGRGLARLDWNRDGRDDIAVSHLDAPFALLTNKTEDAGHFVSLQLRGTESSRDAIGSLVSVSAGGKHLVRELTAGDGFQASNERRMIIGIGSAETVEKLTIRWPSGMNQKFDKIPVDTELLFIESSSEPLHLPHD</sequence>
<evidence type="ECO:0000313" key="4">
    <source>
        <dbReference type="EMBL" id="QDT32247.1"/>
    </source>
</evidence>
<dbReference type="InterPro" id="IPR019734">
    <property type="entry name" value="TPR_rpt"/>
</dbReference>
<dbReference type="KEGG" id="tpol:Mal48_14900"/>
<dbReference type="InterPro" id="IPR027039">
    <property type="entry name" value="Crtac1"/>
</dbReference>
<dbReference type="PANTHER" id="PTHR16026:SF0">
    <property type="entry name" value="CARTILAGE ACIDIC PROTEIN 1"/>
    <property type="match status" value="1"/>
</dbReference>
<dbReference type="Pfam" id="PF13517">
    <property type="entry name" value="FG-GAP_3"/>
    <property type="match status" value="2"/>
</dbReference>
<dbReference type="PANTHER" id="PTHR16026">
    <property type="entry name" value="CARTILAGE ACIDIC PROTEIN 1"/>
    <property type="match status" value="1"/>
</dbReference>
<feature type="transmembrane region" description="Helical" evidence="2">
    <location>
        <begin position="18"/>
        <end position="38"/>
    </location>
</feature>
<dbReference type="SMART" id="SM00028">
    <property type="entry name" value="TPR"/>
    <property type="match status" value="4"/>
</dbReference>
<dbReference type="AlphaFoldDB" id="A0A517QL36"/>
<dbReference type="InterPro" id="IPR013517">
    <property type="entry name" value="FG-GAP"/>
</dbReference>
<dbReference type="SUPFAM" id="SSF48452">
    <property type="entry name" value="TPR-like"/>
    <property type="match status" value="1"/>
</dbReference>
<dbReference type="Pfam" id="PF13432">
    <property type="entry name" value="TPR_16"/>
    <property type="match status" value="1"/>
</dbReference>
<keyword evidence="5" id="KW-1185">Reference proteome</keyword>
<dbReference type="Pfam" id="PF14559">
    <property type="entry name" value="TPR_19"/>
    <property type="match status" value="1"/>
</dbReference>
<dbReference type="Proteomes" id="UP000315724">
    <property type="component" value="Chromosome"/>
</dbReference>
<keyword evidence="1" id="KW-0732">Signal</keyword>
<protein>
    <submittedName>
        <fullName evidence="4">Tetratricopeptide repeat protein</fullName>
    </submittedName>
</protein>
<dbReference type="InterPro" id="IPR011519">
    <property type="entry name" value="UnbV_ASPIC"/>
</dbReference>
<keyword evidence="2" id="KW-0812">Transmembrane</keyword>
<dbReference type="OrthoDB" id="5287961at2"/>
<dbReference type="SUPFAM" id="SSF69318">
    <property type="entry name" value="Integrin alpha N-terminal domain"/>
    <property type="match status" value="1"/>
</dbReference>
<evidence type="ECO:0000256" key="2">
    <source>
        <dbReference type="SAM" id="Phobius"/>
    </source>
</evidence>
<organism evidence="4 5">
    <name type="scientific">Thalassoglobus polymorphus</name>
    <dbReference type="NCBI Taxonomy" id="2527994"/>
    <lineage>
        <taxon>Bacteria</taxon>
        <taxon>Pseudomonadati</taxon>
        <taxon>Planctomycetota</taxon>
        <taxon>Planctomycetia</taxon>
        <taxon>Planctomycetales</taxon>
        <taxon>Planctomycetaceae</taxon>
        <taxon>Thalassoglobus</taxon>
    </lineage>
</organism>
<gene>
    <name evidence="4" type="ORF">Mal48_14900</name>
</gene>
<name>A0A517QL36_9PLAN</name>
<accession>A0A517QL36</accession>